<feature type="region of interest" description="Disordered" evidence="5">
    <location>
        <begin position="428"/>
        <end position="457"/>
    </location>
</feature>
<proteinExistence type="inferred from homology"/>
<dbReference type="Pfam" id="PF08676">
    <property type="entry name" value="MutL_C"/>
    <property type="match status" value="1"/>
</dbReference>
<evidence type="ECO:0000313" key="9">
    <source>
        <dbReference type="Proteomes" id="UP000267017"/>
    </source>
</evidence>
<dbReference type="OrthoDB" id="9763467at2"/>
<comment type="function">
    <text evidence="4">This protein is involved in the repair of mismatches in DNA. It is required for dam-dependent methyl-directed DNA mismatch repair. May act as a 'molecular matchmaker', a protein that promotes the formation of a stable complex between two or more DNA-binding proteins in an ATP-dependent manner without itself being part of a final effector complex.</text>
</comment>
<organism evidence="8 9">
    <name type="scientific">Paenibacillus oralis</name>
    <dbReference type="NCBI Taxonomy" id="2490856"/>
    <lineage>
        <taxon>Bacteria</taxon>
        <taxon>Bacillati</taxon>
        <taxon>Bacillota</taxon>
        <taxon>Bacilli</taxon>
        <taxon>Bacillales</taxon>
        <taxon>Paenibacillaceae</taxon>
        <taxon>Paenibacillus</taxon>
    </lineage>
</organism>
<dbReference type="GO" id="GO:0140664">
    <property type="term" value="F:ATP-dependent DNA damage sensor activity"/>
    <property type="evidence" value="ECO:0007669"/>
    <property type="project" value="InterPro"/>
</dbReference>
<dbReference type="InterPro" id="IPR014721">
    <property type="entry name" value="Ribsml_uS5_D2-typ_fold_subgr"/>
</dbReference>
<dbReference type="GO" id="GO:0032300">
    <property type="term" value="C:mismatch repair complex"/>
    <property type="evidence" value="ECO:0007669"/>
    <property type="project" value="InterPro"/>
</dbReference>
<dbReference type="SMART" id="SM01340">
    <property type="entry name" value="DNA_mis_repair"/>
    <property type="match status" value="1"/>
</dbReference>
<dbReference type="GO" id="GO:0005524">
    <property type="term" value="F:ATP binding"/>
    <property type="evidence" value="ECO:0007669"/>
    <property type="project" value="InterPro"/>
</dbReference>
<dbReference type="GO" id="GO:0004519">
    <property type="term" value="F:endonuclease activity"/>
    <property type="evidence" value="ECO:0007669"/>
    <property type="project" value="UniProtKB-KW"/>
</dbReference>
<dbReference type="InterPro" id="IPR038973">
    <property type="entry name" value="MutL/Mlh/Pms-like"/>
</dbReference>
<dbReference type="SUPFAM" id="SSF54211">
    <property type="entry name" value="Ribosomal protein S5 domain 2-like"/>
    <property type="match status" value="1"/>
</dbReference>
<dbReference type="RefSeq" id="WP_128633746.1">
    <property type="nucleotide sequence ID" value="NZ_RRCN01000001.1"/>
</dbReference>
<feature type="compositionally biased region" description="Low complexity" evidence="5">
    <location>
        <begin position="360"/>
        <end position="383"/>
    </location>
</feature>
<comment type="similarity">
    <text evidence="1 4">Belongs to the DNA mismatch repair MutL/HexB family.</text>
</comment>
<keyword evidence="8" id="KW-0540">Nuclease</keyword>
<dbReference type="EMBL" id="RRCN01000001">
    <property type="protein sequence ID" value="RRJ65948.1"/>
    <property type="molecule type" value="Genomic_DNA"/>
</dbReference>
<dbReference type="SMART" id="SM00853">
    <property type="entry name" value="MutL_C"/>
    <property type="match status" value="1"/>
</dbReference>
<dbReference type="Proteomes" id="UP000267017">
    <property type="component" value="Unassembled WGS sequence"/>
</dbReference>
<dbReference type="InterPro" id="IPR036890">
    <property type="entry name" value="HATPase_C_sf"/>
</dbReference>
<evidence type="ECO:0000259" key="7">
    <source>
        <dbReference type="SMART" id="SM01340"/>
    </source>
</evidence>
<dbReference type="Gene3D" id="3.30.1540.20">
    <property type="entry name" value="MutL, C-terminal domain, dimerisation subdomain"/>
    <property type="match status" value="1"/>
</dbReference>
<dbReference type="InterPro" id="IPR042120">
    <property type="entry name" value="MutL_C_dimsub"/>
</dbReference>
<dbReference type="InterPro" id="IPR013507">
    <property type="entry name" value="DNA_mismatch_S5_2-like"/>
</dbReference>
<dbReference type="FunFam" id="3.30.565.10:FF:000003">
    <property type="entry name" value="DNA mismatch repair endonuclease MutL"/>
    <property type="match status" value="1"/>
</dbReference>
<dbReference type="Gene3D" id="3.30.1370.100">
    <property type="entry name" value="MutL, C-terminal domain, regulatory subdomain"/>
    <property type="match status" value="1"/>
</dbReference>
<evidence type="ECO:0000313" key="8">
    <source>
        <dbReference type="EMBL" id="RRJ65948.1"/>
    </source>
</evidence>
<sequence length="686" mass="73494">MAKIVVLDEHIANQIAAGEVVERPASVVKELVENAVDAGATNIEVTVEEGGLELIRVTDNGAGIAPEDCETAFYRHATSKITSGRDLFQIRSLGFRGEALPSIAAVAKVKLVSSSDDTGLGRQIVIEGGTLKENGETAAPQGTDITVRELFYNTPARLKYMKTIQTELGHISDCLYRQALAHPNIAFTLRHNGNTLLQSPGGGDLLQVIAAIYGVNTSKGMVPIEAEDLDYRITGYIGRPDLARSNRGGMSTIVNGRYIRNQGLHQAILRAYHTLLPINRYPLVVLMLDMHPSLVDVNVHPAKLEVRFSKEPELNGFVESSIRSVLNGLVLIPQVVRQQIGRGSSKAVIQEQFHFPAPGAGAGEAAAGQQGAAGPDGGAFAEGAAGGPLPGGGSAARTAGPGAPAAAAGMTLRERGLAGAEAYGAAQPEAALAQRQAPPQTPAKPPQSGLGRDSAAAAAYGGGLAAQQPLPPERLQEMPEALYGAPAAAPELPAFPELSLIGQHHGTYLIAQNEEGLYLIDQHAAHERVNYEYYYEKFGHPADASQELLIPITLEFTPSDSAKLKERLHWFEQAGVILEHFGGGTFRVVSHPYWFPQGEEAEIIQEMAEWVLHERAIDLAKLREASSTMVSCKASIKANQKLTPEEANTLIRRLGACKQPYTCPHGRPIIVSFTTYDLEKLFKRVM</sequence>
<dbReference type="AlphaFoldDB" id="A0A3P3U8L7"/>
<evidence type="ECO:0000256" key="1">
    <source>
        <dbReference type="ARBA" id="ARBA00006082"/>
    </source>
</evidence>
<dbReference type="PANTHER" id="PTHR10073">
    <property type="entry name" value="DNA MISMATCH REPAIR PROTEIN MLH, PMS, MUTL"/>
    <property type="match status" value="1"/>
</dbReference>
<evidence type="ECO:0000256" key="4">
    <source>
        <dbReference type="HAMAP-Rule" id="MF_00149"/>
    </source>
</evidence>
<keyword evidence="8" id="KW-0378">Hydrolase</keyword>
<dbReference type="PANTHER" id="PTHR10073:SF12">
    <property type="entry name" value="DNA MISMATCH REPAIR PROTEIN MLH1"/>
    <property type="match status" value="1"/>
</dbReference>
<feature type="domain" description="DNA mismatch repair protein S5" evidence="7">
    <location>
        <begin position="209"/>
        <end position="327"/>
    </location>
</feature>
<dbReference type="InterPro" id="IPR002099">
    <property type="entry name" value="MutL/Mlh/PMS"/>
</dbReference>
<dbReference type="HAMAP" id="MF_00149">
    <property type="entry name" value="DNA_mis_repair"/>
    <property type="match status" value="1"/>
</dbReference>
<dbReference type="InterPro" id="IPR014790">
    <property type="entry name" value="MutL_C"/>
</dbReference>
<dbReference type="InterPro" id="IPR037198">
    <property type="entry name" value="MutL_C_sf"/>
</dbReference>
<dbReference type="Gene3D" id="3.30.230.10">
    <property type="match status" value="1"/>
</dbReference>
<dbReference type="Pfam" id="PF13589">
    <property type="entry name" value="HATPase_c_3"/>
    <property type="match status" value="1"/>
</dbReference>
<dbReference type="NCBIfam" id="TIGR00585">
    <property type="entry name" value="mutl"/>
    <property type="match status" value="1"/>
</dbReference>
<dbReference type="PROSITE" id="PS00058">
    <property type="entry name" value="DNA_MISMATCH_REPAIR_1"/>
    <property type="match status" value="1"/>
</dbReference>
<keyword evidence="3 4" id="KW-0234">DNA repair</keyword>
<comment type="caution">
    <text evidence="8">The sequence shown here is derived from an EMBL/GenBank/DDBJ whole genome shotgun (WGS) entry which is preliminary data.</text>
</comment>
<dbReference type="CDD" id="cd16926">
    <property type="entry name" value="HATPase_MutL-MLH-PMS-like"/>
    <property type="match status" value="1"/>
</dbReference>
<dbReference type="SUPFAM" id="SSF55874">
    <property type="entry name" value="ATPase domain of HSP90 chaperone/DNA topoisomerase II/histidine kinase"/>
    <property type="match status" value="1"/>
</dbReference>
<dbReference type="InterPro" id="IPR042121">
    <property type="entry name" value="MutL_C_regsub"/>
</dbReference>
<feature type="domain" description="MutL C-terminal dimerisation" evidence="6">
    <location>
        <begin position="500"/>
        <end position="642"/>
    </location>
</feature>
<reference evidence="8 9" key="1">
    <citation type="submission" date="2018-11" db="EMBL/GenBank/DDBJ databases">
        <title>Genome sequencing of Paenibacillus sp. KCOM 3021 (= ChDC PVNT-B20).</title>
        <authorList>
            <person name="Kook J.-K."/>
            <person name="Park S.-N."/>
            <person name="Lim Y.K."/>
        </authorList>
    </citation>
    <scope>NUCLEOTIDE SEQUENCE [LARGE SCALE GENOMIC DNA]</scope>
    <source>
        <strain evidence="8 9">KCOM 3021</strain>
    </source>
</reference>
<evidence type="ECO:0000256" key="5">
    <source>
        <dbReference type="SAM" id="MobiDB-lite"/>
    </source>
</evidence>
<evidence type="ECO:0000259" key="6">
    <source>
        <dbReference type="SMART" id="SM00853"/>
    </source>
</evidence>
<dbReference type="Gene3D" id="3.30.565.10">
    <property type="entry name" value="Histidine kinase-like ATPase, C-terminal domain"/>
    <property type="match status" value="1"/>
</dbReference>
<keyword evidence="9" id="KW-1185">Reference proteome</keyword>
<dbReference type="Pfam" id="PF01119">
    <property type="entry name" value="DNA_mis_repair"/>
    <property type="match status" value="1"/>
</dbReference>
<feature type="compositionally biased region" description="Low complexity" evidence="5">
    <location>
        <begin position="428"/>
        <end position="438"/>
    </location>
</feature>
<evidence type="ECO:0000256" key="2">
    <source>
        <dbReference type="ARBA" id="ARBA00022763"/>
    </source>
</evidence>
<feature type="compositionally biased region" description="Gly residues" evidence="5">
    <location>
        <begin position="384"/>
        <end position="394"/>
    </location>
</feature>
<dbReference type="GO" id="GO:0006298">
    <property type="term" value="P:mismatch repair"/>
    <property type="evidence" value="ECO:0007669"/>
    <property type="project" value="UniProtKB-UniRule"/>
</dbReference>
<dbReference type="InterPro" id="IPR014762">
    <property type="entry name" value="DNA_mismatch_repair_CS"/>
</dbReference>
<protein>
    <recommendedName>
        <fullName evidence="4">DNA mismatch repair protein MutL</fullName>
    </recommendedName>
</protein>
<dbReference type="GO" id="GO:0030983">
    <property type="term" value="F:mismatched DNA binding"/>
    <property type="evidence" value="ECO:0007669"/>
    <property type="project" value="InterPro"/>
</dbReference>
<dbReference type="CDD" id="cd00782">
    <property type="entry name" value="MutL_Trans"/>
    <property type="match status" value="1"/>
</dbReference>
<keyword evidence="8" id="KW-0255">Endonuclease</keyword>
<evidence type="ECO:0000256" key="3">
    <source>
        <dbReference type="ARBA" id="ARBA00023204"/>
    </source>
</evidence>
<dbReference type="GO" id="GO:0016887">
    <property type="term" value="F:ATP hydrolysis activity"/>
    <property type="evidence" value="ECO:0007669"/>
    <property type="project" value="InterPro"/>
</dbReference>
<dbReference type="InterPro" id="IPR020667">
    <property type="entry name" value="DNA_mismatch_repair_MutL"/>
</dbReference>
<name>A0A3P3U8L7_9BACL</name>
<dbReference type="SUPFAM" id="SSF118116">
    <property type="entry name" value="DNA mismatch repair protein MutL"/>
    <property type="match status" value="1"/>
</dbReference>
<gene>
    <name evidence="4 8" type="primary">mutL</name>
    <name evidence="8" type="ORF">EHV15_25745</name>
</gene>
<feature type="compositionally biased region" description="Low complexity" evidence="5">
    <location>
        <begin position="395"/>
        <end position="407"/>
    </location>
</feature>
<feature type="region of interest" description="Disordered" evidence="5">
    <location>
        <begin position="360"/>
        <end position="407"/>
    </location>
</feature>
<keyword evidence="2 4" id="KW-0227">DNA damage</keyword>
<dbReference type="InterPro" id="IPR020568">
    <property type="entry name" value="Ribosomal_Su5_D2-typ_SF"/>
</dbReference>
<accession>A0A3P3U8L7</accession>